<dbReference type="InterPro" id="IPR029055">
    <property type="entry name" value="Ntn_hydrolases_N"/>
</dbReference>
<dbReference type="InterPro" id="IPR017932">
    <property type="entry name" value="GATase_2_dom"/>
</dbReference>
<reference evidence="7 8" key="1">
    <citation type="submission" date="2024-05" db="EMBL/GenBank/DDBJ databases">
        <title>A draft genome resource for the thread blight pathogen Marasmius tenuissimus strain MS-2.</title>
        <authorList>
            <person name="Yulfo-Soto G.E."/>
            <person name="Baruah I.K."/>
            <person name="Amoako-Attah I."/>
            <person name="Bukari Y."/>
            <person name="Meinhardt L.W."/>
            <person name="Bailey B.A."/>
            <person name="Cohen S.P."/>
        </authorList>
    </citation>
    <scope>NUCLEOTIDE SEQUENCE [LARGE SCALE GENOMIC DNA]</scope>
    <source>
        <strain evidence="7 8">MS-2</strain>
    </source>
</reference>
<dbReference type="InterPro" id="IPR014729">
    <property type="entry name" value="Rossmann-like_a/b/a_fold"/>
</dbReference>
<keyword evidence="2 5" id="KW-0547">Nucleotide-binding</keyword>
<evidence type="ECO:0000313" key="7">
    <source>
        <dbReference type="EMBL" id="KAL0061325.1"/>
    </source>
</evidence>
<dbReference type="InterPro" id="IPR006426">
    <property type="entry name" value="Asn_synth_AEB"/>
</dbReference>
<comment type="similarity">
    <text evidence="1">Belongs to the asparagine synthetase family.</text>
</comment>
<dbReference type="PANTHER" id="PTHR43284:SF1">
    <property type="entry name" value="ASPARAGINE SYNTHETASE"/>
    <property type="match status" value="1"/>
</dbReference>
<dbReference type="PIRSF" id="PIRSF001589">
    <property type="entry name" value="Asn_synthetase_glu-h"/>
    <property type="match status" value="1"/>
</dbReference>
<protein>
    <recommendedName>
        <fullName evidence="6">Glutamine amidotransferase type-2 domain-containing protein</fullName>
    </recommendedName>
</protein>
<evidence type="ECO:0000256" key="2">
    <source>
        <dbReference type="ARBA" id="ARBA00022741"/>
    </source>
</evidence>
<dbReference type="CDD" id="cd00712">
    <property type="entry name" value="AsnB"/>
    <property type="match status" value="1"/>
</dbReference>
<dbReference type="Proteomes" id="UP001437256">
    <property type="component" value="Unassembled WGS sequence"/>
</dbReference>
<dbReference type="Pfam" id="PF13537">
    <property type="entry name" value="GATase_7"/>
    <property type="match status" value="1"/>
</dbReference>
<sequence length="693" mass="77816">MCGISAVLFTAGHAEGLRDGLEKELLQSARVMYHRGPDSEGIFVDKTRRVGLVHTRLSVIDLADGQQPLHEGSIHAVVNGEFYDYAQIRKELETMGCAFQSHVDSELVVHLYKVYGENVLQHLRGEFAFVLYDEERHSLFAARDRFGCKPLFYTMSEGRLMLASEMKALVPLGWKPEWDLHSVIQMGDYNDNRTVFKGVWKLPPGHQLTFRGGHLKIQPYWDSSYPDFNDPETHPMDKILQGVRKHLKDAIRARLRSDVPLGVYLSGGIDSGAIAGIANTLIKEADPTARLTTFTLSFPERPELDEGPIARRMADFIGAETHMIIPSEEEIVDHFEASVYHSEQPVTTFHGAGKLILSEYVRDHGFKVVLTGEGSDEVFVLNIMQGQKPAQDHGSVSEKPRAESRVGSSMLGDLVTARTWGMVSLGKEVFGQEALDIVGSMDHTLTIAEGIRPDVRAKIASGQWHPLHSAMVRALQTHFYVTKRSYTANSLQYTISKTMLANLLLNIVGDRVEMAASVEGRQPFLDHHLVDYVNKLPPYVPVNEEWPLVLNILNARSIKIKPSLAMTNGSNPLSQSPRAWSFTEKWILREAVKPFVTDEIYRRAKAQYNVPLSPQSSASLSPVQRLLREKITEQNIAKLGWANWEHIHGLLKSYLESPEYPADGGLDKRVRVLLCMVSFVILQERFKVPPVDL</sequence>
<evidence type="ECO:0000256" key="4">
    <source>
        <dbReference type="ARBA" id="ARBA00022962"/>
    </source>
</evidence>
<dbReference type="EMBL" id="JBBXMP010000139">
    <property type="protein sequence ID" value="KAL0061325.1"/>
    <property type="molecule type" value="Genomic_DNA"/>
</dbReference>
<proteinExistence type="inferred from homology"/>
<dbReference type="InterPro" id="IPR033738">
    <property type="entry name" value="AsnB_N"/>
</dbReference>
<dbReference type="CDD" id="cd01991">
    <property type="entry name" value="Asn_synthase_B_C"/>
    <property type="match status" value="1"/>
</dbReference>
<accession>A0ABR2ZJB8</accession>
<feature type="domain" description="Glutamine amidotransferase type-2" evidence="6">
    <location>
        <begin position="2"/>
        <end position="213"/>
    </location>
</feature>
<dbReference type="Gene3D" id="3.40.50.620">
    <property type="entry name" value="HUPs"/>
    <property type="match status" value="2"/>
</dbReference>
<dbReference type="PANTHER" id="PTHR43284">
    <property type="entry name" value="ASPARAGINE SYNTHETASE (GLUTAMINE-HYDROLYZING)"/>
    <property type="match status" value="1"/>
</dbReference>
<evidence type="ECO:0000256" key="5">
    <source>
        <dbReference type="PIRNR" id="PIRNR001589"/>
    </source>
</evidence>
<evidence type="ECO:0000259" key="6">
    <source>
        <dbReference type="PROSITE" id="PS51278"/>
    </source>
</evidence>
<gene>
    <name evidence="7" type="ORF">AAF712_011842</name>
</gene>
<comment type="caution">
    <text evidence="7">The sequence shown here is derived from an EMBL/GenBank/DDBJ whole genome shotgun (WGS) entry which is preliminary data.</text>
</comment>
<dbReference type="Pfam" id="PF00733">
    <property type="entry name" value="Asn_synthase"/>
    <property type="match status" value="1"/>
</dbReference>
<dbReference type="InterPro" id="IPR001962">
    <property type="entry name" value="Asn_synthase"/>
</dbReference>
<dbReference type="Gene3D" id="3.60.20.10">
    <property type="entry name" value="Glutamine Phosphoribosylpyrophosphate, subunit 1, domain 1"/>
    <property type="match status" value="1"/>
</dbReference>
<keyword evidence="3 5" id="KW-0067">ATP-binding</keyword>
<organism evidence="7 8">
    <name type="scientific">Marasmius tenuissimus</name>
    <dbReference type="NCBI Taxonomy" id="585030"/>
    <lineage>
        <taxon>Eukaryota</taxon>
        <taxon>Fungi</taxon>
        <taxon>Dikarya</taxon>
        <taxon>Basidiomycota</taxon>
        <taxon>Agaricomycotina</taxon>
        <taxon>Agaricomycetes</taxon>
        <taxon>Agaricomycetidae</taxon>
        <taxon>Agaricales</taxon>
        <taxon>Marasmiineae</taxon>
        <taxon>Marasmiaceae</taxon>
        <taxon>Marasmius</taxon>
    </lineage>
</organism>
<dbReference type="InterPro" id="IPR051786">
    <property type="entry name" value="ASN_synthetase/amidase"/>
</dbReference>
<keyword evidence="4" id="KW-0315">Glutamine amidotransferase</keyword>
<dbReference type="SUPFAM" id="SSF56235">
    <property type="entry name" value="N-terminal nucleophile aminohydrolases (Ntn hydrolases)"/>
    <property type="match status" value="1"/>
</dbReference>
<evidence type="ECO:0000256" key="1">
    <source>
        <dbReference type="ARBA" id="ARBA00005752"/>
    </source>
</evidence>
<name>A0ABR2ZJB8_9AGAR</name>
<evidence type="ECO:0000256" key="3">
    <source>
        <dbReference type="ARBA" id="ARBA00022840"/>
    </source>
</evidence>
<keyword evidence="8" id="KW-1185">Reference proteome</keyword>
<dbReference type="NCBIfam" id="TIGR01536">
    <property type="entry name" value="asn_synth_AEB"/>
    <property type="match status" value="1"/>
</dbReference>
<dbReference type="PROSITE" id="PS51278">
    <property type="entry name" value="GATASE_TYPE_2"/>
    <property type="match status" value="1"/>
</dbReference>
<evidence type="ECO:0000313" key="8">
    <source>
        <dbReference type="Proteomes" id="UP001437256"/>
    </source>
</evidence>
<dbReference type="SUPFAM" id="SSF52402">
    <property type="entry name" value="Adenine nucleotide alpha hydrolases-like"/>
    <property type="match status" value="1"/>
</dbReference>